<dbReference type="InterPro" id="IPR011009">
    <property type="entry name" value="Kinase-like_dom_sf"/>
</dbReference>
<evidence type="ECO:0000256" key="4">
    <source>
        <dbReference type="ARBA" id="ARBA00022679"/>
    </source>
</evidence>
<dbReference type="Gene3D" id="1.10.510.10">
    <property type="entry name" value="Transferase(Phosphotransferase) domain 1"/>
    <property type="match status" value="1"/>
</dbReference>
<protein>
    <recommendedName>
        <fullName evidence="2">non-specific serine/threonine protein kinase</fullName>
        <ecNumber evidence="2">2.7.11.1</ecNumber>
    </recommendedName>
</protein>
<comment type="subcellular location">
    <subcellularLocation>
        <location evidence="1">Cell membrane</location>
    </subcellularLocation>
</comment>
<keyword evidence="6 12" id="KW-0418">Kinase</keyword>
<dbReference type="PROSITE" id="PS50011">
    <property type="entry name" value="PROTEIN_KINASE_DOM"/>
    <property type="match status" value="1"/>
</dbReference>
<sequence length="423" mass="46428">MGINIVSAMGVCLGSQIKAEGQTNSVSGLSSKSVNVVETEDIALSSPCCKASVDLSSSTSEIEISVGLVPRTDPCVGEILQSSNLKSFALTELQAATRNFRVDSVLGDGGFGSVFKGWIDEHSPSAAKPGKGIVVAVKKLYQDGFKGREEMLADVNYLGQLSHPHLVKLIGYCLEDENNLLVYEFMPRGSLENHLFLRGSYFQPLSWCLRLKVALGVAKGLAFLHSAEKKVIYRNFKTSNVLLDSNYNAKLSNFGLAKVGSAVDKGRVSTRLTYGYAAPEYVATGIHSAKSGVYSFGVVLLEILSGRRVIDRNRPQRQQNLVEWAKPYLSNKRKILRVLDNRLEGQYELDGAYKVATLSLRCLATEAKLRPNMDEVVTNLEQLQVQNINGCNQNRLRRRSADDVTCVRTTTAYPQRSTSMLST</sequence>
<comment type="catalytic activity">
    <reaction evidence="8">
        <text>L-threonyl-[protein] + ATP = O-phospho-L-threonyl-[protein] + ADP + H(+)</text>
        <dbReference type="Rhea" id="RHEA:46608"/>
        <dbReference type="Rhea" id="RHEA-COMP:11060"/>
        <dbReference type="Rhea" id="RHEA-COMP:11605"/>
        <dbReference type="ChEBI" id="CHEBI:15378"/>
        <dbReference type="ChEBI" id="CHEBI:30013"/>
        <dbReference type="ChEBI" id="CHEBI:30616"/>
        <dbReference type="ChEBI" id="CHEBI:61977"/>
        <dbReference type="ChEBI" id="CHEBI:456216"/>
        <dbReference type="EC" id="2.7.11.1"/>
    </reaction>
</comment>
<gene>
    <name evidence="12" type="ORF">KIW84_075917</name>
</gene>
<evidence type="ECO:0000313" key="13">
    <source>
        <dbReference type="Proteomes" id="UP001058974"/>
    </source>
</evidence>
<dbReference type="FunFam" id="1.10.510.10:FF:000095">
    <property type="entry name" value="protein STRUBBELIG-RECEPTOR FAMILY 8"/>
    <property type="match status" value="1"/>
</dbReference>
<dbReference type="FunFam" id="3.30.200.20:FF:000228">
    <property type="entry name" value="Serine/threonine-protein kinase BIK1"/>
    <property type="match status" value="1"/>
</dbReference>
<dbReference type="InterPro" id="IPR017441">
    <property type="entry name" value="Protein_kinase_ATP_BS"/>
</dbReference>
<proteinExistence type="predicted"/>
<feature type="domain" description="Protein kinase" evidence="11">
    <location>
        <begin position="100"/>
        <end position="383"/>
    </location>
</feature>
<reference evidence="12 13" key="1">
    <citation type="journal article" date="2022" name="Nat. Genet.">
        <title>Improved pea reference genome and pan-genome highlight genomic features and evolutionary characteristics.</title>
        <authorList>
            <person name="Yang T."/>
            <person name="Liu R."/>
            <person name="Luo Y."/>
            <person name="Hu S."/>
            <person name="Wang D."/>
            <person name="Wang C."/>
            <person name="Pandey M.K."/>
            <person name="Ge S."/>
            <person name="Xu Q."/>
            <person name="Li N."/>
            <person name="Li G."/>
            <person name="Huang Y."/>
            <person name="Saxena R.K."/>
            <person name="Ji Y."/>
            <person name="Li M."/>
            <person name="Yan X."/>
            <person name="He Y."/>
            <person name="Liu Y."/>
            <person name="Wang X."/>
            <person name="Xiang C."/>
            <person name="Varshney R.K."/>
            <person name="Ding H."/>
            <person name="Gao S."/>
            <person name="Zong X."/>
        </authorList>
    </citation>
    <scope>NUCLEOTIDE SEQUENCE [LARGE SCALE GENOMIC DNA]</scope>
    <source>
        <strain evidence="12 13">cv. Zhongwan 6</strain>
    </source>
</reference>
<dbReference type="InterPro" id="IPR000719">
    <property type="entry name" value="Prot_kinase_dom"/>
</dbReference>
<accession>A0A9D4VWK1</accession>
<evidence type="ECO:0000256" key="10">
    <source>
        <dbReference type="PROSITE-ProRule" id="PRU10141"/>
    </source>
</evidence>
<evidence type="ECO:0000256" key="7">
    <source>
        <dbReference type="ARBA" id="ARBA00022840"/>
    </source>
</evidence>
<keyword evidence="3" id="KW-1003">Cell membrane</keyword>
<dbReference type="Pfam" id="PF07714">
    <property type="entry name" value="PK_Tyr_Ser-Thr"/>
    <property type="match status" value="1"/>
</dbReference>
<evidence type="ECO:0000259" key="11">
    <source>
        <dbReference type="PROSITE" id="PS50011"/>
    </source>
</evidence>
<dbReference type="PANTHER" id="PTHR45621">
    <property type="entry name" value="OS01G0588500 PROTEIN-RELATED"/>
    <property type="match status" value="1"/>
</dbReference>
<dbReference type="Gramene" id="Psat07G0591700-T1">
    <property type="protein sequence ID" value="KAI5390813.1"/>
    <property type="gene ID" value="KIW84_075917"/>
</dbReference>
<comment type="caution">
    <text evidence="12">The sequence shown here is derived from an EMBL/GenBank/DDBJ whole genome shotgun (WGS) entry which is preliminary data.</text>
</comment>
<keyword evidence="4" id="KW-0808">Transferase</keyword>
<evidence type="ECO:0000256" key="3">
    <source>
        <dbReference type="ARBA" id="ARBA00022475"/>
    </source>
</evidence>
<evidence type="ECO:0000256" key="1">
    <source>
        <dbReference type="ARBA" id="ARBA00004236"/>
    </source>
</evidence>
<keyword evidence="7 10" id="KW-0067">ATP-binding</keyword>
<dbReference type="GO" id="GO:0004674">
    <property type="term" value="F:protein serine/threonine kinase activity"/>
    <property type="evidence" value="ECO:0007669"/>
    <property type="project" value="UniProtKB-EC"/>
</dbReference>
<keyword evidence="3" id="KW-0472">Membrane</keyword>
<dbReference type="OrthoDB" id="302535at2759"/>
<keyword evidence="5 10" id="KW-0547">Nucleotide-binding</keyword>
<name>A0A9D4VWK1_PEA</name>
<dbReference type="SUPFAM" id="SSF56112">
    <property type="entry name" value="Protein kinase-like (PK-like)"/>
    <property type="match status" value="1"/>
</dbReference>
<organism evidence="12 13">
    <name type="scientific">Pisum sativum</name>
    <name type="common">Garden pea</name>
    <name type="synonym">Lathyrus oleraceus</name>
    <dbReference type="NCBI Taxonomy" id="3888"/>
    <lineage>
        <taxon>Eukaryota</taxon>
        <taxon>Viridiplantae</taxon>
        <taxon>Streptophyta</taxon>
        <taxon>Embryophyta</taxon>
        <taxon>Tracheophyta</taxon>
        <taxon>Spermatophyta</taxon>
        <taxon>Magnoliopsida</taxon>
        <taxon>eudicotyledons</taxon>
        <taxon>Gunneridae</taxon>
        <taxon>Pentapetalae</taxon>
        <taxon>rosids</taxon>
        <taxon>fabids</taxon>
        <taxon>Fabales</taxon>
        <taxon>Fabaceae</taxon>
        <taxon>Papilionoideae</taxon>
        <taxon>50 kb inversion clade</taxon>
        <taxon>NPAAA clade</taxon>
        <taxon>Hologalegina</taxon>
        <taxon>IRL clade</taxon>
        <taxon>Fabeae</taxon>
        <taxon>Lathyrus</taxon>
    </lineage>
</organism>
<dbReference type="GO" id="GO:0005886">
    <property type="term" value="C:plasma membrane"/>
    <property type="evidence" value="ECO:0007669"/>
    <property type="project" value="UniProtKB-SubCell"/>
</dbReference>
<comment type="catalytic activity">
    <reaction evidence="9">
        <text>L-seryl-[protein] + ATP = O-phospho-L-seryl-[protein] + ADP + H(+)</text>
        <dbReference type="Rhea" id="RHEA:17989"/>
        <dbReference type="Rhea" id="RHEA-COMP:9863"/>
        <dbReference type="Rhea" id="RHEA-COMP:11604"/>
        <dbReference type="ChEBI" id="CHEBI:15378"/>
        <dbReference type="ChEBI" id="CHEBI:29999"/>
        <dbReference type="ChEBI" id="CHEBI:30616"/>
        <dbReference type="ChEBI" id="CHEBI:83421"/>
        <dbReference type="ChEBI" id="CHEBI:456216"/>
        <dbReference type="EC" id="2.7.11.1"/>
    </reaction>
</comment>
<evidence type="ECO:0000313" key="12">
    <source>
        <dbReference type="EMBL" id="KAI5390813.1"/>
    </source>
</evidence>
<feature type="binding site" evidence="10">
    <location>
        <position position="139"/>
    </location>
    <ligand>
        <name>ATP</name>
        <dbReference type="ChEBI" id="CHEBI:30616"/>
    </ligand>
</feature>
<dbReference type="InterPro" id="IPR001245">
    <property type="entry name" value="Ser-Thr/Tyr_kinase_cat_dom"/>
</dbReference>
<dbReference type="EC" id="2.7.11.1" evidence="2"/>
<evidence type="ECO:0000256" key="5">
    <source>
        <dbReference type="ARBA" id="ARBA00022741"/>
    </source>
</evidence>
<dbReference type="EMBL" id="JAMSHJ010000007">
    <property type="protein sequence ID" value="KAI5390813.1"/>
    <property type="molecule type" value="Genomic_DNA"/>
</dbReference>
<dbReference type="Gene3D" id="3.30.200.20">
    <property type="entry name" value="Phosphorylase Kinase, domain 1"/>
    <property type="match status" value="1"/>
</dbReference>
<dbReference type="GO" id="GO:0005524">
    <property type="term" value="F:ATP binding"/>
    <property type="evidence" value="ECO:0007669"/>
    <property type="project" value="UniProtKB-UniRule"/>
</dbReference>
<dbReference type="InterPro" id="IPR050823">
    <property type="entry name" value="Plant_Ser_Thr_Prot_Kinase"/>
</dbReference>
<keyword evidence="13" id="KW-1185">Reference proteome</keyword>
<dbReference type="Proteomes" id="UP001058974">
    <property type="component" value="Chromosome 7"/>
</dbReference>
<evidence type="ECO:0000256" key="2">
    <source>
        <dbReference type="ARBA" id="ARBA00012513"/>
    </source>
</evidence>
<evidence type="ECO:0000256" key="9">
    <source>
        <dbReference type="ARBA" id="ARBA00048679"/>
    </source>
</evidence>
<dbReference type="AlphaFoldDB" id="A0A9D4VWK1"/>
<evidence type="ECO:0000256" key="6">
    <source>
        <dbReference type="ARBA" id="ARBA00022777"/>
    </source>
</evidence>
<evidence type="ECO:0000256" key="8">
    <source>
        <dbReference type="ARBA" id="ARBA00047899"/>
    </source>
</evidence>
<dbReference type="PROSITE" id="PS00107">
    <property type="entry name" value="PROTEIN_KINASE_ATP"/>
    <property type="match status" value="1"/>
</dbReference>